<dbReference type="AlphaFoldDB" id="A0A378IH47"/>
<dbReference type="Proteomes" id="UP000054854">
    <property type="component" value="Unassembled WGS sequence"/>
</dbReference>
<feature type="transmembrane region" description="Helical" evidence="1">
    <location>
        <begin position="164"/>
        <end position="189"/>
    </location>
</feature>
<gene>
    <name evidence="2" type="ORF">Lcin_1150</name>
    <name evidence="3" type="ORF">NCTC12438_01147</name>
</gene>
<proteinExistence type="predicted"/>
<keyword evidence="4" id="KW-1185">Reference proteome</keyword>
<evidence type="ECO:0000313" key="4">
    <source>
        <dbReference type="Proteomes" id="UP000054854"/>
    </source>
</evidence>
<evidence type="ECO:0000313" key="2">
    <source>
        <dbReference type="EMBL" id="KTC91750.1"/>
    </source>
</evidence>
<feature type="transmembrane region" description="Helical" evidence="1">
    <location>
        <begin position="6"/>
        <end position="26"/>
    </location>
</feature>
<feature type="transmembrane region" description="Helical" evidence="1">
    <location>
        <begin position="38"/>
        <end position="55"/>
    </location>
</feature>
<organism evidence="3 5">
    <name type="scientific">Legionella cincinnatiensis</name>
    <dbReference type="NCBI Taxonomy" id="28085"/>
    <lineage>
        <taxon>Bacteria</taxon>
        <taxon>Pseudomonadati</taxon>
        <taxon>Pseudomonadota</taxon>
        <taxon>Gammaproteobacteria</taxon>
        <taxon>Legionellales</taxon>
        <taxon>Legionellaceae</taxon>
        <taxon>Legionella</taxon>
    </lineage>
</organism>
<keyword evidence="1" id="KW-0472">Membrane</keyword>
<evidence type="ECO:0000313" key="3">
    <source>
        <dbReference type="EMBL" id="STX34547.1"/>
    </source>
</evidence>
<feature type="transmembrane region" description="Helical" evidence="1">
    <location>
        <begin position="61"/>
        <end position="84"/>
    </location>
</feature>
<dbReference type="OrthoDB" id="977790at2"/>
<evidence type="ECO:0000256" key="1">
    <source>
        <dbReference type="SAM" id="Phobius"/>
    </source>
</evidence>
<name>A0A378IH47_9GAMM</name>
<sequence length="255" mass="29796">MNKNIIIQMQIVAVLLGAPIFVFLDSPWFADHFFVGQDVNNVIMFLMYGWIFYFAGRRLHWLMLIMIVASFCAEVIGSKILTLYRYHLDNIPPFIPLGHAVVYAIVFQITHQPFIWKYHVDFENFLRKFAFIVCFMSLILLNDVAGFLGYLFFLVILRQRKKPLFYLTMFAITYYLEFLGTVFSAWSYYFALGNHPNYIPTSVTPCGIAGVYMLVDITSNSAYFYVKKLKKYLKKVRTSLHTITPEKESIIQSLQ</sequence>
<keyword evidence="1" id="KW-0812">Transmembrane</keyword>
<reference evidence="3 5" key="2">
    <citation type="submission" date="2018-06" db="EMBL/GenBank/DDBJ databases">
        <authorList>
            <consortium name="Pathogen Informatics"/>
            <person name="Doyle S."/>
        </authorList>
    </citation>
    <scope>NUCLEOTIDE SEQUENCE [LARGE SCALE GENOMIC DNA]</scope>
    <source>
        <strain evidence="3 5">NCTC12438</strain>
    </source>
</reference>
<protein>
    <submittedName>
        <fullName evidence="3">Uncharacterized protein</fullName>
    </submittedName>
</protein>
<accession>A0A378IH47</accession>
<reference evidence="2 4" key="1">
    <citation type="submission" date="2015-11" db="EMBL/GenBank/DDBJ databases">
        <title>Genomic analysis of 38 Legionella species identifies large and diverse effector repertoires.</title>
        <authorList>
            <person name="Burstein D."/>
            <person name="Amaro F."/>
            <person name="Zusman T."/>
            <person name="Lifshitz Z."/>
            <person name="Cohen O."/>
            <person name="Gilbert J.A."/>
            <person name="Pupko T."/>
            <person name="Shuman H.A."/>
            <person name="Segal G."/>
        </authorList>
    </citation>
    <scope>NUCLEOTIDE SEQUENCE [LARGE SCALE GENOMIC DNA]</scope>
    <source>
        <strain evidence="2 4">CDC#72-OH-14</strain>
    </source>
</reference>
<dbReference type="EMBL" id="UGNX01000001">
    <property type="protein sequence ID" value="STX34547.1"/>
    <property type="molecule type" value="Genomic_DNA"/>
</dbReference>
<dbReference type="STRING" id="28085.Lcin_1150"/>
<dbReference type="RefSeq" id="WP_058464361.1">
    <property type="nucleotide sequence ID" value="NZ_CAAAHQ010000034.1"/>
</dbReference>
<feature type="transmembrane region" description="Helical" evidence="1">
    <location>
        <begin position="209"/>
        <end position="226"/>
    </location>
</feature>
<feature type="transmembrane region" description="Helical" evidence="1">
    <location>
        <begin position="129"/>
        <end position="157"/>
    </location>
</feature>
<dbReference type="Proteomes" id="UP000255316">
    <property type="component" value="Unassembled WGS sequence"/>
</dbReference>
<evidence type="ECO:0000313" key="5">
    <source>
        <dbReference type="Proteomes" id="UP000255316"/>
    </source>
</evidence>
<keyword evidence="1" id="KW-1133">Transmembrane helix</keyword>
<dbReference type="EMBL" id="LNXX01000008">
    <property type="protein sequence ID" value="KTC91750.1"/>
    <property type="molecule type" value="Genomic_DNA"/>
</dbReference>